<accession>A0A9N9EF47</accession>
<reference evidence="2" key="1">
    <citation type="submission" date="2021-06" db="EMBL/GenBank/DDBJ databases">
        <authorList>
            <person name="Kallberg Y."/>
            <person name="Tangrot J."/>
            <person name="Rosling A."/>
        </authorList>
    </citation>
    <scope>NUCLEOTIDE SEQUENCE</scope>
    <source>
        <strain evidence="2">FL130A</strain>
    </source>
</reference>
<dbReference type="CDD" id="cd23784">
    <property type="entry name" value="RWD_Spc25"/>
    <property type="match status" value="1"/>
</dbReference>
<proteinExistence type="predicted"/>
<dbReference type="EMBL" id="CAJVPS010012637">
    <property type="protein sequence ID" value="CAG8672329.1"/>
    <property type="molecule type" value="Genomic_DNA"/>
</dbReference>
<dbReference type="Proteomes" id="UP000789508">
    <property type="component" value="Unassembled WGS sequence"/>
</dbReference>
<dbReference type="Gene3D" id="3.30.457.50">
    <property type="entry name" value="Chromosome segregation protein Spc25"/>
    <property type="match status" value="1"/>
</dbReference>
<keyword evidence="1" id="KW-0175">Coiled coil</keyword>
<gene>
    <name evidence="2" type="ORF">ALEPTO_LOCUS10632</name>
</gene>
<name>A0A9N9EF47_9GLOM</name>
<dbReference type="OrthoDB" id="6353017at2759"/>
<keyword evidence="3" id="KW-1185">Reference proteome</keyword>
<evidence type="ECO:0000313" key="2">
    <source>
        <dbReference type="EMBL" id="CAG8672329.1"/>
    </source>
</evidence>
<dbReference type="AlphaFoldDB" id="A0A9N9EF47"/>
<evidence type="ECO:0000313" key="3">
    <source>
        <dbReference type="Proteomes" id="UP000789508"/>
    </source>
</evidence>
<evidence type="ECO:0000256" key="1">
    <source>
        <dbReference type="SAM" id="Coils"/>
    </source>
</evidence>
<organism evidence="2 3">
    <name type="scientific">Ambispora leptoticha</name>
    <dbReference type="NCBI Taxonomy" id="144679"/>
    <lineage>
        <taxon>Eukaryota</taxon>
        <taxon>Fungi</taxon>
        <taxon>Fungi incertae sedis</taxon>
        <taxon>Mucoromycota</taxon>
        <taxon>Glomeromycotina</taxon>
        <taxon>Glomeromycetes</taxon>
        <taxon>Archaeosporales</taxon>
        <taxon>Ambisporaceae</taxon>
        <taxon>Ambispora</taxon>
    </lineage>
</organism>
<feature type="coiled-coil region" evidence="1">
    <location>
        <begin position="51"/>
        <end position="134"/>
    </location>
</feature>
<comment type="caution">
    <text evidence="2">The sequence shown here is derived from an EMBL/GenBank/DDBJ whole genome shotgun (WGS) entry which is preliminary data.</text>
</comment>
<sequence length="224" mass="26132">MNNMENLYVNSNINNKSLADLRAFVLLKFDKFIGDTRNVSQSANQEWKTQMNKDRETEEKLTAKIKECEEKTRILGQTLAKEAAQIEEAQRINIELQHQVQTLIDRKTNFQSQVQTLEKELQKLQAFKSAQKQALQMQFSRNESELQLYKDTLKMKLMGLQTDNILVSFKCISDCDSEREYSFLVDVTESQYKNRTIGRIPEQNTSVFFVPKKDSESISRTLQK</sequence>
<protein>
    <submittedName>
        <fullName evidence="2">13560_t:CDS:1</fullName>
    </submittedName>
</protein>